<sequence>MFVPTTDVQDSNRWRIDQNVVVPTMFSSPSEVHVPQIPGLRAVASNEPGSENQMEVIFEGPVLLLRELVEGWETSQSLAKKNGRAL</sequence>
<dbReference type="EMBL" id="QGML01000598">
    <property type="protein sequence ID" value="TVY91272.1"/>
    <property type="molecule type" value="Genomic_DNA"/>
</dbReference>
<evidence type="ECO:0000313" key="2">
    <source>
        <dbReference type="Proteomes" id="UP000315522"/>
    </source>
</evidence>
<proteinExistence type="predicted"/>
<evidence type="ECO:0000313" key="1">
    <source>
        <dbReference type="EMBL" id="TVY91272.1"/>
    </source>
</evidence>
<reference evidence="1 2" key="1">
    <citation type="submission" date="2018-05" db="EMBL/GenBank/DDBJ databases">
        <title>Genome sequencing and assembly of the regulated plant pathogen Lachnellula willkommii and related sister species for the development of diagnostic species identification markers.</title>
        <authorList>
            <person name="Giroux E."/>
            <person name="Bilodeau G."/>
        </authorList>
    </citation>
    <scope>NUCLEOTIDE SEQUENCE [LARGE SCALE GENOMIC DNA]</scope>
    <source>
        <strain evidence="1 2">CBS 172.35</strain>
    </source>
</reference>
<dbReference type="AlphaFoldDB" id="A0A559ME80"/>
<comment type="caution">
    <text evidence="1">The sequence shown here is derived from an EMBL/GenBank/DDBJ whole genome shotgun (WGS) entry which is preliminary data.</text>
</comment>
<organism evidence="1 2">
    <name type="scientific">Lachnellula willkommii</name>
    <dbReference type="NCBI Taxonomy" id="215461"/>
    <lineage>
        <taxon>Eukaryota</taxon>
        <taxon>Fungi</taxon>
        <taxon>Dikarya</taxon>
        <taxon>Ascomycota</taxon>
        <taxon>Pezizomycotina</taxon>
        <taxon>Leotiomycetes</taxon>
        <taxon>Helotiales</taxon>
        <taxon>Lachnaceae</taxon>
        <taxon>Lachnellula</taxon>
    </lineage>
</organism>
<protein>
    <submittedName>
        <fullName evidence="1">Uncharacterized protein</fullName>
    </submittedName>
</protein>
<dbReference type="Proteomes" id="UP000315522">
    <property type="component" value="Unassembled WGS sequence"/>
</dbReference>
<accession>A0A559ME80</accession>
<gene>
    <name evidence="1" type="ORF">LAWI1_G005725</name>
</gene>
<keyword evidence="2" id="KW-1185">Reference proteome</keyword>
<name>A0A559ME80_9HELO</name>